<dbReference type="AlphaFoldDB" id="A0A1L3JJ65"/>
<dbReference type="STRING" id="1850252.LPB136_07115"/>
<proteinExistence type="inferred from homology"/>
<name>A0A1L3JJ65_9FLAO</name>
<evidence type="ECO:0000256" key="2">
    <source>
        <dbReference type="ARBA" id="ARBA00022801"/>
    </source>
</evidence>
<dbReference type="PANTHER" id="PTHR16222:SF24">
    <property type="entry name" value="ADP-RIBOSYLHYDROLASE ARH3"/>
    <property type="match status" value="1"/>
</dbReference>
<reference evidence="4 5" key="1">
    <citation type="submission" date="2016-11" db="EMBL/GenBank/DDBJ databases">
        <title>Tenacibaculum sp. LPB0136, isolated from marine environment.</title>
        <authorList>
            <person name="Kim E."/>
            <person name="Yi H."/>
        </authorList>
    </citation>
    <scope>NUCLEOTIDE SEQUENCE [LARGE SCALE GENOMIC DNA]</scope>
    <source>
        <strain evidence="4 5">LPB0136</strain>
    </source>
</reference>
<evidence type="ECO:0008006" key="6">
    <source>
        <dbReference type="Google" id="ProtNLM"/>
    </source>
</evidence>
<feature type="binding site" evidence="3">
    <location>
        <position position="272"/>
    </location>
    <ligand>
        <name>Mg(2+)</name>
        <dbReference type="ChEBI" id="CHEBI:18420"/>
        <label>1</label>
    </ligand>
</feature>
<feature type="binding site" evidence="3">
    <location>
        <position position="274"/>
    </location>
    <ligand>
        <name>Mg(2+)</name>
        <dbReference type="ChEBI" id="CHEBI:18420"/>
        <label>1</label>
    </ligand>
</feature>
<dbReference type="KEGG" id="ten:LPB136_07115"/>
<dbReference type="InterPro" id="IPR005502">
    <property type="entry name" value="Ribosyl_crysJ1"/>
</dbReference>
<dbReference type="InterPro" id="IPR036705">
    <property type="entry name" value="Ribosyl_crysJ1_sf"/>
</dbReference>
<dbReference type="GO" id="GO:0016787">
    <property type="term" value="F:hydrolase activity"/>
    <property type="evidence" value="ECO:0007669"/>
    <property type="project" value="UniProtKB-KW"/>
</dbReference>
<gene>
    <name evidence="4" type="ORF">LPB136_07115</name>
</gene>
<keyword evidence="2" id="KW-0378">Hydrolase</keyword>
<dbReference type="RefSeq" id="WP_072555463.1">
    <property type="nucleotide sequence ID" value="NZ_CP018155.1"/>
</dbReference>
<dbReference type="PANTHER" id="PTHR16222">
    <property type="entry name" value="ADP-RIBOSYLGLYCOHYDROLASE"/>
    <property type="match status" value="1"/>
</dbReference>
<dbReference type="Gene3D" id="1.10.4080.10">
    <property type="entry name" value="ADP-ribosylation/Crystallin J1"/>
    <property type="match status" value="1"/>
</dbReference>
<dbReference type="InterPro" id="IPR050792">
    <property type="entry name" value="ADP-ribosylglycohydrolase"/>
</dbReference>
<feature type="binding site" evidence="3">
    <location>
        <position position="55"/>
    </location>
    <ligand>
        <name>Mg(2+)</name>
        <dbReference type="ChEBI" id="CHEBI:18420"/>
        <label>1</label>
    </ligand>
</feature>
<dbReference type="Pfam" id="PF03747">
    <property type="entry name" value="ADP_ribosyl_GH"/>
    <property type="match status" value="1"/>
</dbReference>
<evidence type="ECO:0000313" key="4">
    <source>
        <dbReference type="EMBL" id="APG65133.1"/>
    </source>
</evidence>
<keyword evidence="3" id="KW-0460">Magnesium</keyword>
<keyword evidence="3" id="KW-0479">Metal-binding</keyword>
<feature type="binding site" evidence="3">
    <location>
        <position position="275"/>
    </location>
    <ligand>
        <name>Mg(2+)</name>
        <dbReference type="ChEBI" id="CHEBI:18420"/>
        <label>1</label>
    </ligand>
</feature>
<feature type="binding site" evidence="3">
    <location>
        <position position="53"/>
    </location>
    <ligand>
        <name>Mg(2+)</name>
        <dbReference type="ChEBI" id="CHEBI:18420"/>
        <label>1</label>
    </ligand>
</feature>
<comment type="cofactor">
    <cofactor evidence="3">
        <name>Mg(2+)</name>
        <dbReference type="ChEBI" id="CHEBI:18420"/>
    </cofactor>
    <text evidence="3">Binds 2 magnesium ions per subunit.</text>
</comment>
<dbReference type="GO" id="GO:0046872">
    <property type="term" value="F:metal ion binding"/>
    <property type="evidence" value="ECO:0007669"/>
    <property type="project" value="UniProtKB-KW"/>
</dbReference>
<comment type="similarity">
    <text evidence="1">Belongs to the ADP-ribosylglycohydrolase family.</text>
</comment>
<evidence type="ECO:0000313" key="5">
    <source>
        <dbReference type="Proteomes" id="UP000181898"/>
    </source>
</evidence>
<dbReference type="Proteomes" id="UP000181898">
    <property type="component" value="Chromosome"/>
</dbReference>
<organism evidence="4 5">
    <name type="scientific">Tenacibaculum todarodis</name>
    <dbReference type="NCBI Taxonomy" id="1850252"/>
    <lineage>
        <taxon>Bacteria</taxon>
        <taxon>Pseudomonadati</taxon>
        <taxon>Bacteroidota</taxon>
        <taxon>Flavobacteriia</taxon>
        <taxon>Flavobacteriales</taxon>
        <taxon>Flavobacteriaceae</taxon>
        <taxon>Tenacibaculum</taxon>
    </lineage>
</organism>
<sequence length="324" mass="36864">MKKKKLSNGIMGLILADALGVPVEFQTREQLKENPVVDMREYGTYLQPKGTWSDDSSLTLCTLKSLQKGFSLKDIAKNFIAWKFEAAFTPHGEVFDIGFTTSKAIAKLVTIIEAKNYKELELLKLETDEKTNGNGSLMRILPLYYEVKKKGVEQEFEKIWNVSALTHGHIRSAISCLVYLVLIDELIKGKEKQTAYKNTQNRVKVFFKENEISVYEQEKFDSLIKSDISKLDENQVKSTGYVIDSLEASIWCFLTTNSYKEAVLKAVNLGEDTDTIGAITGGLAGVFYGKDSLPKDWWQDVVNYKYVEKLSIKLERGFISWWKI</sequence>
<protein>
    <recommendedName>
        <fullName evidence="6">ADP-ribosylglycohydrolase</fullName>
    </recommendedName>
</protein>
<keyword evidence="5" id="KW-1185">Reference proteome</keyword>
<dbReference type="OrthoDB" id="9798107at2"/>
<accession>A0A1L3JJ65</accession>
<evidence type="ECO:0000256" key="1">
    <source>
        <dbReference type="ARBA" id="ARBA00010702"/>
    </source>
</evidence>
<dbReference type="EMBL" id="CP018155">
    <property type="protein sequence ID" value="APG65133.1"/>
    <property type="molecule type" value="Genomic_DNA"/>
</dbReference>
<dbReference type="SUPFAM" id="SSF101478">
    <property type="entry name" value="ADP-ribosylglycohydrolase"/>
    <property type="match status" value="1"/>
</dbReference>
<evidence type="ECO:0000256" key="3">
    <source>
        <dbReference type="PIRSR" id="PIRSR605502-1"/>
    </source>
</evidence>
<feature type="binding site" evidence="3">
    <location>
        <position position="54"/>
    </location>
    <ligand>
        <name>Mg(2+)</name>
        <dbReference type="ChEBI" id="CHEBI:18420"/>
        <label>1</label>
    </ligand>
</feature>